<evidence type="ECO:0000256" key="12">
    <source>
        <dbReference type="ARBA" id="ARBA00022968"/>
    </source>
</evidence>
<dbReference type="Pfam" id="PF02485">
    <property type="entry name" value="Branch"/>
    <property type="match status" value="1"/>
</dbReference>
<feature type="transmembrane region" description="Helical" evidence="20">
    <location>
        <begin position="12"/>
        <end position="31"/>
    </location>
</feature>
<dbReference type="Pfam" id="PF01822">
    <property type="entry name" value="WSC"/>
    <property type="match status" value="1"/>
</dbReference>
<comment type="pathway">
    <text evidence="4">Glycan metabolism; heparan sulfate biosynthesis.</text>
</comment>
<keyword evidence="15 20" id="KW-0472">Membrane</keyword>
<dbReference type="InterPro" id="IPR003406">
    <property type="entry name" value="Glyco_trans_14"/>
</dbReference>
<dbReference type="PANTHER" id="PTHR46025">
    <property type="entry name" value="XYLOSYLTRANSFERASE OXT"/>
    <property type="match status" value="1"/>
</dbReference>
<evidence type="ECO:0000256" key="13">
    <source>
        <dbReference type="ARBA" id="ARBA00022989"/>
    </source>
</evidence>
<evidence type="ECO:0000256" key="7">
    <source>
        <dbReference type="ARBA" id="ARBA00022676"/>
    </source>
</evidence>
<evidence type="ECO:0000313" key="23">
    <source>
        <dbReference type="Proteomes" id="UP001461498"/>
    </source>
</evidence>
<dbReference type="GO" id="GO:0050650">
    <property type="term" value="P:chondroitin sulfate proteoglycan biosynthetic process"/>
    <property type="evidence" value="ECO:0007669"/>
    <property type="project" value="TreeGrafter"/>
</dbReference>
<comment type="catalytic activity">
    <reaction evidence="19">
        <text>UDP-alpha-D-xylose + L-seryl-[protein] = 3-O-(beta-D-xylosyl)-L-seryl-[protein] + UDP + H(+)</text>
        <dbReference type="Rhea" id="RHEA:50192"/>
        <dbReference type="Rhea" id="RHEA-COMP:9863"/>
        <dbReference type="Rhea" id="RHEA-COMP:12567"/>
        <dbReference type="ChEBI" id="CHEBI:15378"/>
        <dbReference type="ChEBI" id="CHEBI:29999"/>
        <dbReference type="ChEBI" id="CHEBI:57632"/>
        <dbReference type="ChEBI" id="CHEBI:58223"/>
        <dbReference type="ChEBI" id="CHEBI:132085"/>
        <dbReference type="EC" id="2.4.2.26"/>
    </reaction>
</comment>
<dbReference type="InterPro" id="IPR002889">
    <property type="entry name" value="WSC_carb-bd"/>
</dbReference>
<evidence type="ECO:0000256" key="18">
    <source>
        <dbReference type="ARBA" id="ARBA00042865"/>
    </source>
</evidence>
<dbReference type="EMBL" id="JAPXFL010000008">
    <property type="protein sequence ID" value="KAK9502911.1"/>
    <property type="molecule type" value="Genomic_DNA"/>
</dbReference>
<organism evidence="22 23">
    <name type="scientific">Rhynocoris fuscipes</name>
    <dbReference type="NCBI Taxonomy" id="488301"/>
    <lineage>
        <taxon>Eukaryota</taxon>
        <taxon>Metazoa</taxon>
        <taxon>Ecdysozoa</taxon>
        <taxon>Arthropoda</taxon>
        <taxon>Hexapoda</taxon>
        <taxon>Insecta</taxon>
        <taxon>Pterygota</taxon>
        <taxon>Neoptera</taxon>
        <taxon>Paraneoptera</taxon>
        <taxon>Hemiptera</taxon>
        <taxon>Heteroptera</taxon>
        <taxon>Panheteroptera</taxon>
        <taxon>Cimicomorpha</taxon>
        <taxon>Reduviidae</taxon>
        <taxon>Harpactorinae</taxon>
        <taxon>Harpactorini</taxon>
        <taxon>Rhynocoris</taxon>
    </lineage>
</organism>
<keyword evidence="23" id="KW-1185">Reference proteome</keyword>
<dbReference type="GO" id="GO:0005789">
    <property type="term" value="C:endoplasmic reticulum membrane"/>
    <property type="evidence" value="ECO:0007669"/>
    <property type="project" value="UniProtKB-SubCell"/>
</dbReference>
<proteinExistence type="inferred from homology"/>
<dbReference type="Pfam" id="PF12529">
    <property type="entry name" value="Xylo_C"/>
    <property type="match status" value="1"/>
</dbReference>
<dbReference type="PROSITE" id="PS51212">
    <property type="entry name" value="WSC"/>
    <property type="match status" value="1"/>
</dbReference>
<dbReference type="PANTHER" id="PTHR46025:SF3">
    <property type="entry name" value="XYLOSYLTRANSFERASE OXT"/>
    <property type="match status" value="1"/>
</dbReference>
<gene>
    <name evidence="22" type="ORF">O3M35_011595</name>
</gene>
<evidence type="ECO:0000256" key="17">
    <source>
        <dbReference type="ARBA" id="ARBA00023180"/>
    </source>
</evidence>
<keyword evidence="13 20" id="KW-1133">Transmembrane helix</keyword>
<evidence type="ECO:0000256" key="14">
    <source>
        <dbReference type="ARBA" id="ARBA00023034"/>
    </source>
</evidence>
<evidence type="ECO:0000256" key="20">
    <source>
        <dbReference type="SAM" id="Phobius"/>
    </source>
</evidence>
<comment type="subcellular location">
    <subcellularLocation>
        <location evidence="2">Endoplasmic reticulum membrane</location>
        <topology evidence="2">Single-pass type II membrane protein</topology>
    </subcellularLocation>
    <subcellularLocation>
        <location evidence="1">Golgi apparatus membrane</location>
        <topology evidence="1">Single-pass type II membrane protein</topology>
    </subcellularLocation>
</comment>
<feature type="domain" description="WSC" evidence="21">
    <location>
        <begin position="198"/>
        <end position="292"/>
    </location>
</feature>
<dbReference type="GO" id="GO:0015012">
    <property type="term" value="P:heparan sulfate proteoglycan biosynthetic process"/>
    <property type="evidence" value="ECO:0007669"/>
    <property type="project" value="TreeGrafter"/>
</dbReference>
<protein>
    <recommendedName>
        <fullName evidence="6">protein xylosyltransferase</fullName>
        <ecNumber evidence="6">2.4.2.26</ecNumber>
    </recommendedName>
    <alternativeName>
        <fullName evidence="18">Peptide O-xylosyltransferase</fullName>
    </alternativeName>
</protein>
<comment type="caution">
    <text evidence="22">The sequence shown here is derived from an EMBL/GenBank/DDBJ whole genome shotgun (WGS) entry which is preliminary data.</text>
</comment>
<evidence type="ECO:0000256" key="1">
    <source>
        <dbReference type="ARBA" id="ARBA00004323"/>
    </source>
</evidence>
<dbReference type="GO" id="GO:0030158">
    <property type="term" value="F:protein xylosyltransferase activity"/>
    <property type="evidence" value="ECO:0007669"/>
    <property type="project" value="UniProtKB-EC"/>
</dbReference>
<comment type="pathway">
    <text evidence="3">Glycan metabolism; chondroitin sulfate biosynthesis.</text>
</comment>
<keyword evidence="17" id="KW-0325">Glycoprotein</keyword>
<keyword evidence="16" id="KW-1015">Disulfide bond</keyword>
<dbReference type="EC" id="2.4.2.26" evidence="6"/>
<keyword evidence="14" id="KW-0333">Golgi apparatus</keyword>
<dbReference type="GO" id="GO:0000139">
    <property type="term" value="C:Golgi membrane"/>
    <property type="evidence" value="ECO:0007669"/>
    <property type="project" value="UniProtKB-SubCell"/>
</dbReference>
<dbReference type="GO" id="GO:0046872">
    <property type="term" value="F:metal ion binding"/>
    <property type="evidence" value="ECO:0007669"/>
    <property type="project" value="UniProtKB-KW"/>
</dbReference>
<dbReference type="Proteomes" id="UP001461498">
    <property type="component" value="Unassembled WGS sequence"/>
</dbReference>
<evidence type="ECO:0000313" key="22">
    <source>
        <dbReference type="EMBL" id="KAK9502911.1"/>
    </source>
</evidence>
<keyword evidence="8" id="KW-0808">Transferase</keyword>
<evidence type="ECO:0000256" key="2">
    <source>
        <dbReference type="ARBA" id="ARBA00004648"/>
    </source>
</evidence>
<evidence type="ECO:0000256" key="19">
    <source>
        <dbReference type="ARBA" id="ARBA00047847"/>
    </source>
</evidence>
<evidence type="ECO:0000256" key="3">
    <source>
        <dbReference type="ARBA" id="ARBA00004840"/>
    </source>
</evidence>
<dbReference type="InterPro" id="IPR043538">
    <property type="entry name" value="XYLT"/>
</dbReference>
<accession>A0AAW1CVQ2</accession>
<evidence type="ECO:0000256" key="5">
    <source>
        <dbReference type="ARBA" id="ARBA00010195"/>
    </source>
</evidence>
<name>A0AAW1CVQ2_9HEMI</name>
<evidence type="ECO:0000256" key="4">
    <source>
        <dbReference type="ARBA" id="ARBA00005093"/>
    </source>
</evidence>
<reference evidence="22 23" key="1">
    <citation type="submission" date="2022-12" db="EMBL/GenBank/DDBJ databases">
        <title>Chromosome-level genome assembly of true bugs.</title>
        <authorList>
            <person name="Ma L."/>
            <person name="Li H."/>
        </authorList>
    </citation>
    <scope>NUCLEOTIDE SEQUENCE [LARGE SCALE GENOMIC DNA]</scope>
    <source>
        <strain evidence="22">Lab_2022b</strain>
    </source>
</reference>
<evidence type="ECO:0000256" key="6">
    <source>
        <dbReference type="ARBA" id="ARBA00011972"/>
    </source>
</evidence>
<evidence type="ECO:0000256" key="11">
    <source>
        <dbReference type="ARBA" id="ARBA00022824"/>
    </source>
</evidence>
<dbReference type="InterPro" id="IPR024448">
    <property type="entry name" value="XylT_C"/>
</dbReference>
<evidence type="ECO:0000256" key="8">
    <source>
        <dbReference type="ARBA" id="ARBA00022679"/>
    </source>
</evidence>
<keyword evidence="7" id="KW-0328">Glycosyltransferase</keyword>
<keyword evidence="9 20" id="KW-0812">Transmembrane</keyword>
<dbReference type="SMART" id="SM00321">
    <property type="entry name" value="WSC"/>
    <property type="match status" value="1"/>
</dbReference>
<evidence type="ECO:0000256" key="9">
    <source>
        <dbReference type="ARBA" id="ARBA00022692"/>
    </source>
</evidence>
<sequence length="930" mass="106149">MDVRWIRRYRLFWIGGCSVLSIQILIAYIFFTLDTNSDNPSQEYQLSGKGRLNVEAMDDHIGIESALNAGRRNNRIDVYAVGDDEEDDSIGNSNAVYHKIKVPPDKQDLINKGLKIDKVPKAVNSSANKSISYTDLRMEELDFTPLCAIPSREAISAIHRARTQNCKQQIANITCLISSGELYPKELPHSCPAPGFTKGKALGCYQDDKYSRLLSNFYSDKENNSPMNCINLCLQSGFPYAGVQYGRECFCGVTEPPSSSKLPDSSCNMKCSGLVKEPVEESWSRTLDFKHSNSKARIVFLLTLNGRAIRQVRRLIKTLYHTSHYFYIHVDARQDYLMRELLSLEMKFPNIRLSRRRHPTIWGGASLLTMLLESMTHLVESDWDWDFIINLSESDLPLKTNDQLVDFLTANKDRNFVKSHGREVQKFIQKQGLDKTFVECDTHMWRTGDRTLPQGIVIDGGSDWLGLSRPFVEYLATSTTDPLLLGLVTVFRHTLLPAESFFHTALRNSKFCRSYVDNNLHVTNWRRRLGCKCQYKHIVDWCGCSPNNFRAEDWPKLLATEDRPVFFARKFEPIIDQVIINQVDQWLFGMFPKDMAGLDSYWENVYHWDDLGRHQTDDGLISLANSLSRRAVRIASEQAGNCSLSDVKVLEVTTYHNKDAYKGSLILFESKVKNSEKTVKIETWVRPIDSFTILKHVPPASKLRNVFVSSDFDQKEQQSRNWLRVLGPFTELVGIFIMWPAETVYHVTVLWVDPRMSVVSKGQLIMDDSLIGFVKLNLKPPLLPGVWSLKLIWNSSVFAQSDFLVTPLEFFSGLPLTLRQAQFVHGGSSERFSNLDEEWSSVINAGKKIDRTVFERKAYSNAKRTGKDLAIIIDSFSQKFYEVVDNCIVSGIRSCGLMSLCQETAWSSVSPDPKSELRGINKTTGRIYRW</sequence>
<keyword evidence="12" id="KW-0735">Signal-anchor</keyword>
<keyword evidence="11" id="KW-0256">Endoplasmic reticulum</keyword>
<keyword evidence="10" id="KW-0479">Metal-binding</keyword>
<evidence type="ECO:0000256" key="16">
    <source>
        <dbReference type="ARBA" id="ARBA00023157"/>
    </source>
</evidence>
<evidence type="ECO:0000256" key="15">
    <source>
        <dbReference type="ARBA" id="ARBA00023136"/>
    </source>
</evidence>
<evidence type="ECO:0000256" key="10">
    <source>
        <dbReference type="ARBA" id="ARBA00022723"/>
    </source>
</evidence>
<evidence type="ECO:0000259" key="21">
    <source>
        <dbReference type="PROSITE" id="PS51212"/>
    </source>
</evidence>
<comment type="similarity">
    <text evidence="5">Belongs to the glycosyltransferase 14 family. XylT subfamily.</text>
</comment>
<dbReference type="AlphaFoldDB" id="A0AAW1CVQ2"/>